<dbReference type="CDD" id="cd07377">
    <property type="entry name" value="WHTH_GntR"/>
    <property type="match status" value="1"/>
</dbReference>
<evidence type="ECO:0000256" key="2">
    <source>
        <dbReference type="ARBA" id="ARBA00023125"/>
    </source>
</evidence>
<dbReference type="InterPro" id="IPR036390">
    <property type="entry name" value="WH_DNA-bd_sf"/>
</dbReference>
<dbReference type="GO" id="GO:0003677">
    <property type="term" value="F:DNA binding"/>
    <property type="evidence" value="ECO:0007669"/>
    <property type="project" value="UniProtKB-KW"/>
</dbReference>
<keyword evidence="6" id="KW-1185">Reference proteome</keyword>
<dbReference type="InterPro" id="IPR000524">
    <property type="entry name" value="Tscrpt_reg_HTH_GntR"/>
</dbReference>
<dbReference type="InterPro" id="IPR011663">
    <property type="entry name" value="UTRA"/>
</dbReference>
<dbReference type="RefSeq" id="WP_120767852.1">
    <property type="nucleotide sequence ID" value="NZ_CP033169.1"/>
</dbReference>
<dbReference type="PROSITE" id="PS50949">
    <property type="entry name" value="HTH_GNTR"/>
    <property type="match status" value="1"/>
</dbReference>
<dbReference type="SMART" id="SM00866">
    <property type="entry name" value="UTRA"/>
    <property type="match status" value="1"/>
</dbReference>
<dbReference type="SUPFAM" id="SSF64288">
    <property type="entry name" value="Chorismate lyase-like"/>
    <property type="match status" value="1"/>
</dbReference>
<dbReference type="EMBL" id="CP033169">
    <property type="protein sequence ID" value="AYO30952.1"/>
    <property type="molecule type" value="Genomic_DNA"/>
</dbReference>
<dbReference type="PANTHER" id="PTHR44846">
    <property type="entry name" value="MANNOSYL-D-GLYCERATE TRANSPORT/METABOLISM SYSTEM REPRESSOR MNGR-RELATED"/>
    <property type="match status" value="1"/>
</dbReference>
<dbReference type="PANTHER" id="PTHR44846:SF17">
    <property type="entry name" value="GNTR-FAMILY TRANSCRIPTIONAL REGULATOR"/>
    <property type="match status" value="1"/>
</dbReference>
<keyword evidence="3" id="KW-0804">Transcription</keyword>
<dbReference type="GO" id="GO:0003700">
    <property type="term" value="F:DNA-binding transcription factor activity"/>
    <property type="evidence" value="ECO:0007669"/>
    <property type="project" value="InterPro"/>
</dbReference>
<dbReference type="Pfam" id="PF00392">
    <property type="entry name" value="GntR"/>
    <property type="match status" value="1"/>
</dbReference>
<dbReference type="InterPro" id="IPR028978">
    <property type="entry name" value="Chorismate_lyase_/UTRA_dom_sf"/>
</dbReference>
<evidence type="ECO:0000313" key="6">
    <source>
        <dbReference type="Proteomes" id="UP000280960"/>
    </source>
</evidence>
<keyword evidence="1" id="KW-0805">Transcription regulation</keyword>
<proteinExistence type="predicted"/>
<dbReference type="KEGG" id="bacg:D2962_10330"/>
<dbReference type="Gene3D" id="1.10.10.10">
    <property type="entry name" value="Winged helix-like DNA-binding domain superfamily/Winged helix DNA-binding domain"/>
    <property type="match status" value="1"/>
</dbReference>
<dbReference type="PRINTS" id="PR00035">
    <property type="entry name" value="HTHGNTR"/>
</dbReference>
<dbReference type="SUPFAM" id="SSF46785">
    <property type="entry name" value="Winged helix' DNA-binding domain"/>
    <property type="match status" value="1"/>
</dbReference>
<protein>
    <submittedName>
        <fullName evidence="5">UTRA domain-containing protein</fullName>
    </submittedName>
</protein>
<keyword evidence="2" id="KW-0238">DNA-binding</keyword>
<evidence type="ECO:0000313" key="5">
    <source>
        <dbReference type="EMBL" id="AYO30952.1"/>
    </source>
</evidence>
<evidence type="ECO:0000256" key="3">
    <source>
        <dbReference type="ARBA" id="ARBA00023163"/>
    </source>
</evidence>
<accession>A0A3G2R682</accession>
<dbReference type="GO" id="GO:0045892">
    <property type="term" value="P:negative regulation of DNA-templated transcription"/>
    <property type="evidence" value="ECO:0007669"/>
    <property type="project" value="TreeGrafter"/>
</dbReference>
<gene>
    <name evidence="5" type="ORF">D2962_10330</name>
</gene>
<dbReference type="InterPro" id="IPR050679">
    <property type="entry name" value="Bact_HTH_transcr_reg"/>
</dbReference>
<dbReference type="Gene3D" id="3.40.1410.10">
    <property type="entry name" value="Chorismate lyase-like"/>
    <property type="match status" value="1"/>
</dbReference>
<dbReference type="AlphaFoldDB" id="A0A3G2R682"/>
<sequence length="246" mass="28844">MIFSEKLWDNSQRYEIVLKKIRDMILSGELREEQKFPSETVLAREFGVSRSTLREALRILEDEGLIKRYQGVGTFVSRKPMIESGMEELISITRLIEKQGMKAGTKNISIIRTFPSEKEASIMKMSPEQEIYRVERVRTADNVPVVYCIDRIPVKFVKNEFEFKIESLFDYLQKDLGIYISYAVSDIIPVKAEIAEVYKKLNLKSRNDVVLLLEQLHYDDKDNPIFYSSNYFSPDKIKFCIVRKRK</sequence>
<dbReference type="InterPro" id="IPR036388">
    <property type="entry name" value="WH-like_DNA-bd_sf"/>
</dbReference>
<evidence type="ECO:0000256" key="1">
    <source>
        <dbReference type="ARBA" id="ARBA00023015"/>
    </source>
</evidence>
<name>A0A3G2R682_9FIRM</name>
<feature type="domain" description="HTH gntR-type" evidence="4">
    <location>
        <begin position="11"/>
        <end position="79"/>
    </location>
</feature>
<dbReference type="Pfam" id="PF07702">
    <property type="entry name" value="UTRA"/>
    <property type="match status" value="1"/>
</dbReference>
<dbReference type="SMART" id="SM00345">
    <property type="entry name" value="HTH_GNTR"/>
    <property type="match status" value="1"/>
</dbReference>
<dbReference type="Proteomes" id="UP000280960">
    <property type="component" value="Chromosome"/>
</dbReference>
<reference evidence="5 6" key="1">
    <citation type="submission" date="2018-10" db="EMBL/GenBank/DDBJ databases">
        <authorList>
            <person name="Zhang X."/>
        </authorList>
    </citation>
    <scope>NUCLEOTIDE SEQUENCE [LARGE SCALE GENOMIC DNA]</scope>
    <source>
        <strain evidence="5 6">SK-G1</strain>
    </source>
</reference>
<evidence type="ECO:0000259" key="4">
    <source>
        <dbReference type="PROSITE" id="PS50949"/>
    </source>
</evidence>
<organism evidence="5 6">
    <name type="scientific">Biomaibacter acetigenes</name>
    <dbReference type="NCBI Taxonomy" id="2316383"/>
    <lineage>
        <taxon>Bacteria</taxon>
        <taxon>Bacillati</taxon>
        <taxon>Bacillota</taxon>
        <taxon>Clostridia</taxon>
        <taxon>Thermosediminibacterales</taxon>
        <taxon>Tepidanaerobacteraceae</taxon>
        <taxon>Biomaibacter</taxon>
    </lineage>
</organism>